<dbReference type="OrthoDB" id="7866286at2"/>
<gene>
    <name evidence="1" type="ORF">PaecuDRAFT_4366</name>
</gene>
<dbReference type="Gene3D" id="1.25.40.70">
    <property type="entry name" value="Phosphatidylinositol 3-kinase, accessory domain (PIK)"/>
    <property type="match status" value="1"/>
</dbReference>
<dbReference type="RefSeq" id="WP_006040349.1">
    <property type="nucleotide sequence ID" value="NZ_AEDD01000013.1"/>
</dbReference>
<evidence type="ECO:0000313" key="2">
    <source>
        <dbReference type="Proteomes" id="UP000005387"/>
    </source>
</evidence>
<dbReference type="SUPFAM" id="SSF48371">
    <property type="entry name" value="ARM repeat"/>
    <property type="match status" value="1"/>
</dbReference>
<evidence type="ECO:0000313" key="1">
    <source>
        <dbReference type="EMBL" id="EFM08901.1"/>
    </source>
</evidence>
<dbReference type="EMBL" id="AEDD01000013">
    <property type="protein sequence ID" value="EFM08901.1"/>
    <property type="molecule type" value="Genomic_DNA"/>
</dbReference>
<reference evidence="1 2" key="1">
    <citation type="submission" date="2010-07" db="EMBL/GenBank/DDBJ databases">
        <title>The draft genome of Paenibacillus curdlanolyticus YK9.</title>
        <authorList>
            <consortium name="US DOE Joint Genome Institute (JGI-PGF)"/>
            <person name="Lucas S."/>
            <person name="Copeland A."/>
            <person name="Lapidus A."/>
            <person name="Cheng J.-F."/>
            <person name="Bruce D."/>
            <person name="Goodwin L."/>
            <person name="Pitluck S."/>
            <person name="Land M.L."/>
            <person name="Hauser L."/>
            <person name="Chang Y.-J."/>
            <person name="Jeffries C."/>
            <person name="Anderson I.J."/>
            <person name="Johnson E."/>
            <person name="Loganathan U."/>
            <person name="Mulhopadhyay B."/>
            <person name="Kyrpides N."/>
            <person name="Woyke T.J."/>
        </authorList>
    </citation>
    <scope>NUCLEOTIDE SEQUENCE [LARGE SCALE GENOMIC DNA]</scope>
    <source>
        <strain evidence="1 2">YK9</strain>
    </source>
</reference>
<name>E0IFC5_9BACL</name>
<proteinExistence type="predicted"/>
<dbReference type="InterPro" id="IPR016024">
    <property type="entry name" value="ARM-type_fold"/>
</dbReference>
<dbReference type="Proteomes" id="UP000005387">
    <property type="component" value="Unassembled WGS sequence"/>
</dbReference>
<dbReference type="InterPro" id="IPR042236">
    <property type="entry name" value="PI3K_accessory_sf"/>
</dbReference>
<dbReference type="eggNOG" id="ENOG5033G78">
    <property type="taxonomic scope" value="Bacteria"/>
</dbReference>
<keyword evidence="2" id="KW-1185">Reference proteome</keyword>
<protein>
    <submittedName>
        <fullName evidence="1">Uncharacterized protein</fullName>
    </submittedName>
</protein>
<organism evidence="1 2">
    <name type="scientific">Paenibacillus curdlanolyticus YK9</name>
    <dbReference type="NCBI Taxonomy" id="717606"/>
    <lineage>
        <taxon>Bacteria</taxon>
        <taxon>Bacillati</taxon>
        <taxon>Bacillota</taxon>
        <taxon>Bacilli</taxon>
        <taxon>Bacillales</taxon>
        <taxon>Paenibacillaceae</taxon>
        <taxon>Paenibacillus</taxon>
    </lineage>
</organism>
<sequence>MDQGTKLIKEFVETSIKYGAAQLEGDHRAVNTESEKLTNLRLKFKAISDFNYGELVTLLEHEDGYVRLKAAFTIISYAPEKARYTLVELSKERGLLGMEANMILQEWEAGKLIEKEVGE</sequence>
<dbReference type="STRING" id="717606.PaecuDRAFT_4366"/>
<dbReference type="AlphaFoldDB" id="E0IFC5"/>
<accession>E0IFC5</accession>